<dbReference type="EMBL" id="VIWO01000005">
    <property type="protein sequence ID" value="TWF39592.1"/>
    <property type="molecule type" value="Genomic_DNA"/>
</dbReference>
<protein>
    <submittedName>
        <fullName evidence="1">Uncharacterized protein</fullName>
    </submittedName>
</protein>
<evidence type="ECO:0000313" key="1">
    <source>
        <dbReference type="EMBL" id="TWF39592.1"/>
    </source>
</evidence>
<comment type="caution">
    <text evidence="1">The sequence shown here is derived from an EMBL/GenBank/DDBJ whole genome shotgun (WGS) entry which is preliminary data.</text>
</comment>
<evidence type="ECO:0000313" key="2">
    <source>
        <dbReference type="Proteomes" id="UP000320811"/>
    </source>
</evidence>
<reference evidence="1 2" key="1">
    <citation type="submission" date="2019-06" db="EMBL/GenBank/DDBJ databases">
        <title>Sorghum-associated microbial communities from plants grown in Nebraska, USA.</title>
        <authorList>
            <person name="Schachtman D."/>
        </authorList>
    </citation>
    <scope>NUCLEOTIDE SEQUENCE [LARGE SCALE GENOMIC DNA]</scope>
    <source>
        <strain evidence="1 2">1209</strain>
    </source>
</reference>
<keyword evidence="2" id="KW-1185">Reference proteome</keyword>
<dbReference type="OrthoDB" id="658081at2"/>
<accession>A0A561PN98</accession>
<sequence length="160" mass="18128">MEEIEKIHLSPPFNEDEWLRLVFLLSDTQNWLNELVNAAMISVPMKDRKKLFRRSYYISVGALAHIMERHHFKIPRHPSVSKFTIPVVEILALLRDANTEPVEQVAGATYLKRVIDTGKTIGHDFNQLPTSLLTVLTDSGGRILTAFPGCMKSQTSISNL</sequence>
<name>A0A561PN98_9BACT</name>
<dbReference type="AlphaFoldDB" id="A0A561PN98"/>
<organism evidence="1 2">
    <name type="scientific">Chitinophaga polysaccharea</name>
    <dbReference type="NCBI Taxonomy" id="1293035"/>
    <lineage>
        <taxon>Bacteria</taxon>
        <taxon>Pseudomonadati</taxon>
        <taxon>Bacteroidota</taxon>
        <taxon>Chitinophagia</taxon>
        <taxon>Chitinophagales</taxon>
        <taxon>Chitinophagaceae</taxon>
        <taxon>Chitinophaga</taxon>
    </lineage>
</organism>
<dbReference type="Proteomes" id="UP000320811">
    <property type="component" value="Unassembled WGS sequence"/>
</dbReference>
<proteinExistence type="predicted"/>
<gene>
    <name evidence="1" type="ORF">FHW36_10529</name>
</gene>
<dbReference type="RefSeq" id="WP_145670791.1">
    <property type="nucleotide sequence ID" value="NZ_VIWO01000005.1"/>
</dbReference>